<comment type="caution">
    <text evidence="2">The sequence shown here is derived from an EMBL/GenBank/DDBJ whole genome shotgun (WGS) entry which is preliminary data.</text>
</comment>
<reference evidence="2" key="1">
    <citation type="submission" date="2011-10" db="EMBL/GenBank/DDBJ databases">
        <title>The Genome Sequence of Granulicatella elegans ATCC 700633.</title>
        <authorList>
            <consortium name="The Broad Institute Genome Sequencing Platform"/>
            <consortium name="The Broad Institute Genome Sequencing Center for Infectious Disease"/>
            <person name="Earl A."/>
            <person name="Ward D."/>
            <person name="Feldgarden M."/>
            <person name="Gevers D."/>
            <person name="Sibley C.D."/>
            <person name="Field T.R."/>
            <person name="Grinwis M."/>
            <person name="Eshaghurshan C.S."/>
            <person name="Surette M.G."/>
            <person name="Young S.K."/>
            <person name="Zeng Q."/>
            <person name="Gargeya S."/>
            <person name="Fitzgerald M."/>
            <person name="Haas B."/>
            <person name="Abouelleil A."/>
            <person name="Alvarado L."/>
            <person name="Arachchi H.M."/>
            <person name="Berlin A."/>
            <person name="Brown A."/>
            <person name="Chapman S.B."/>
            <person name="Chen Z."/>
            <person name="Dunbar C."/>
            <person name="Freedman E."/>
            <person name="Gearin G."/>
            <person name="Goldberg J."/>
            <person name="Griggs A."/>
            <person name="Gujja S."/>
            <person name="Heiman D."/>
            <person name="Howarth C."/>
            <person name="Larson L."/>
            <person name="Lui A."/>
            <person name="MacDonald P.J.P."/>
            <person name="Montmayeur A."/>
            <person name="Murphy C."/>
            <person name="Neiman D."/>
            <person name="Pearson M."/>
            <person name="Priest M."/>
            <person name="Roberts A."/>
            <person name="Saif S."/>
            <person name="Shea T."/>
            <person name="Shenoy N."/>
            <person name="Sisk P."/>
            <person name="Stolte C."/>
            <person name="Sykes S."/>
            <person name="Wortman J."/>
            <person name="Nusbaum C."/>
            <person name="Birren B."/>
        </authorList>
    </citation>
    <scope>NUCLEOTIDE SEQUENCE [LARGE SCALE GENOMIC DNA]</scope>
    <source>
        <strain evidence="2">ATCC 700633</strain>
    </source>
</reference>
<accession>T5LSD0</accession>
<keyword evidence="3" id="KW-1185">Reference proteome</keyword>
<dbReference type="eggNOG" id="COG3547">
    <property type="taxonomic scope" value="Bacteria"/>
</dbReference>
<organism evidence="2 3">
    <name type="scientific">Granulicatella elegans ATCC 700633</name>
    <dbReference type="NCBI Taxonomy" id="626369"/>
    <lineage>
        <taxon>Bacteria</taxon>
        <taxon>Bacillati</taxon>
        <taxon>Bacillota</taxon>
        <taxon>Bacilli</taxon>
        <taxon>Lactobacillales</taxon>
        <taxon>Carnobacteriaceae</taxon>
        <taxon>Granulicatella</taxon>
    </lineage>
</organism>
<dbReference type="Proteomes" id="UP000002939">
    <property type="component" value="Unassembled WGS sequence"/>
</dbReference>
<dbReference type="Pfam" id="PF02371">
    <property type="entry name" value="Transposase_20"/>
    <property type="match status" value="1"/>
</dbReference>
<dbReference type="GO" id="GO:0004803">
    <property type="term" value="F:transposase activity"/>
    <property type="evidence" value="ECO:0007669"/>
    <property type="project" value="InterPro"/>
</dbReference>
<name>T5LSD0_9LACT</name>
<dbReference type="PANTHER" id="PTHR33055:SF15">
    <property type="entry name" value="TRANSPOSASE-RELATED"/>
    <property type="match status" value="1"/>
</dbReference>
<evidence type="ECO:0000313" key="2">
    <source>
        <dbReference type="EMBL" id="EQM96957.1"/>
    </source>
</evidence>
<dbReference type="AlphaFoldDB" id="T5LSD0"/>
<evidence type="ECO:0000313" key="3">
    <source>
        <dbReference type="Proteomes" id="UP000002939"/>
    </source>
</evidence>
<dbReference type="GO" id="GO:0006313">
    <property type="term" value="P:DNA transposition"/>
    <property type="evidence" value="ECO:0007669"/>
    <property type="project" value="InterPro"/>
</dbReference>
<dbReference type="HOGENOM" id="CLU_1958433_0_0_9"/>
<dbReference type="EMBL" id="ACRF02000007">
    <property type="protein sequence ID" value="EQM96957.1"/>
    <property type="molecule type" value="Genomic_DNA"/>
</dbReference>
<sequence length="148" mass="16450">MLEHFPEEYQLLLTIPGISDNCCATILAEIGPNVDDFKTDKKLASWAGMCPGSNESAGVKKSSHTTQGNKYLKQALVMSVLSVQRAKEETFSLFYQRISSRGSKMKAIIACGHKMLRIIYKILQSHQPYNSQKALGLRQQTNALSLTI</sequence>
<dbReference type="STRING" id="626369.HMPREF0446_01714"/>
<dbReference type="GO" id="GO:0003677">
    <property type="term" value="F:DNA binding"/>
    <property type="evidence" value="ECO:0007669"/>
    <property type="project" value="InterPro"/>
</dbReference>
<protein>
    <recommendedName>
        <fullName evidence="1">Transposase IS116/IS110/IS902 C-terminal domain-containing protein</fullName>
    </recommendedName>
</protein>
<evidence type="ECO:0000259" key="1">
    <source>
        <dbReference type="Pfam" id="PF02371"/>
    </source>
</evidence>
<dbReference type="InterPro" id="IPR003346">
    <property type="entry name" value="Transposase_20"/>
</dbReference>
<proteinExistence type="predicted"/>
<feature type="domain" description="Transposase IS116/IS110/IS902 C-terminal" evidence="1">
    <location>
        <begin position="10"/>
        <end position="96"/>
    </location>
</feature>
<dbReference type="PANTHER" id="PTHR33055">
    <property type="entry name" value="TRANSPOSASE FOR INSERTION SEQUENCE ELEMENT IS1111A"/>
    <property type="match status" value="1"/>
</dbReference>
<dbReference type="InterPro" id="IPR047650">
    <property type="entry name" value="Transpos_IS110"/>
</dbReference>
<gene>
    <name evidence="2" type="ORF">HMPREF0446_01714</name>
</gene>